<evidence type="ECO:0000313" key="2">
    <source>
        <dbReference type="EMBL" id="XBS55526.1"/>
    </source>
</evidence>
<proteinExistence type="predicted"/>
<keyword evidence="1" id="KW-0812">Transmembrane</keyword>
<feature type="transmembrane region" description="Helical" evidence="1">
    <location>
        <begin position="389"/>
        <end position="406"/>
    </location>
</feature>
<feature type="transmembrane region" description="Helical" evidence="1">
    <location>
        <begin position="189"/>
        <end position="208"/>
    </location>
</feature>
<accession>A0AAU7PT29</accession>
<keyword evidence="1" id="KW-1133">Transmembrane helix</keyword>
<dbReference type="RefSeq" id="WP_349948190.1">
    <property type="nucleotide sequence ID" value="NZ_CP157940.1"/>
</dbReference>
<dbReference type="AlphaFoldDB" id="A0AAU7PT29"/>
<feature type="transmembrane region" description="Helical" evidence="1">
    <location>
        <begin position="475"/>
        <end position="498"/>
    </location>
</feature>
<keyword evidence="1" id="KW-0472">Membrane</keyword>
<gene>
    <name evidence="2" type="ORF">ABFV83_06970</name>
</gene>
<dbReference type="EMBL" id="CP157940">
    <property type="protein sequence ID" value="XBS55526.1"/>
    <property type="molecule type" value="Genomic_DNA"/>
</dbReference>
<evidence type="ECO:0000256" key="1">
    <source>
        <dbReference type="SAM" id="Phobius"/>
    </source>
</evidence>
<protein>
    <submittedName>
        <fullName evidence="2">Uncharacterized protein</fullName>
    </submittedName>
</protein>
<reference evidence="2" key="1">
    <citation type="submission" date="2024-06" db="EMBL/GenBank/DDBJ databases">
        <title>Lacrimispora cavernae sp. nov., a novel anaerobe isolated from bat guano pile inside a cave.</title>
        <authorList>
            <person name="Miller S.L."/>
            <person name="Lu N."/>
            <person name="King J."/>
            <person name="Sankaranarayanan K."/>
            <person name="Lawson P.A."/>
        </authorList>
    </citation>
    <scope>NUCLEOTIDE SEQUENCE</scope>
    <source>
        <strain evidence="2">BS-2</strain>
    </source>
</reference>
<feature type="transmembrane region" description="Helical" evidence="1">
    <location>
        <begin position="418"/>
        <end position="439"/>
    </location>
</feature>
<organism evidence="2">
    <name type="scientific">Lacrimispora sp. BS-2</name>
    <dbReference type="NCBI Taxonomy" id="3151850"/>
    <lineage>
        <taxon>Bacteria</taxon>
        <taxon>Bacillati</taxon>
        <taxon>Bacillota</taxon>
        <taxon>Clostridia</taxon>
        <taxon>Lachnospirales</taxon>
        <taxon>Lachnospiraceae</taxon>
        <taxon>Lacrimispora</taxon>
    </lineage>
</organism>
<feature type="transmembrane region" description="Helical" evidence="1">
    <location>
        <begin position="363"/>
        <end position="383"/>
    </location>
</feature>
<name>A0AAU7PT29_9FIRM</name>
<sequence length="502" mass="56431">MKEQMSGRMKRMTGIYRWVMPVIFLYITAVSFFGAGMGMKLMGNAKPDVEPTEFHVYDGADIYSRLNAQMMTREFASDFKETNHYYFAYDENLLPYIVQVHGDLSEEYLKIQSYLYDEFEEAPAPVPVTFYGMSSPIEDDIREYAMESYNGMWGEELVTEDNFSDYFGEYYLDTTQKPASNASGTISRFFFYGFMAALAGTLILAGSLNSQRFKRSRATLKAWPAEKLLALDRQLQEALTTSYEKEQLYLTNEYIIANAEGFDIIPYEAIERIYDTSSTIGKKLMVETKDQRYHTLALEKGKGQKNKEAFQELISQVKRKAAVKKEEFPDHFLTGEYHMGSENMDPEAVLQVSAALEEKPSNLLLGAIGALFASLLGVGLWVLIGQVGFVAGIAGFVMLKLALGGYQKLGGSLDKKGAVMCLIITAGMITGANLLDYAVSMTRAYFQYEASFETLAYVFSNFGKLMSDMDMWRGFFIDLAVGYGLSIWSMAGAIKAILSMEK</sequence>